<dbReference type="AlphaFoldDB" id="A0A4C1ZW58"/>
<dbReference type="EMBL" id="BGZK01002251">
    <property type="protein sequence ID" value="GBP92230.1"/>
    <property type="molecule type" value="Genomic_DNA"/>
</dbReference>
<protein>
    <submittedName>
        <fullName evidence="1">Uncharacterized protein</fullName>
    </submittedName>
</protein>
<organism evidence="1 2">
    <name type="scientific">Eumeta variegata</name>
    <name type="common">Bagworm moth</name>
    <name type="synonym">Eumeta japonica</name>
    <dbReference type="NCBI Taxonomy" id="151549"/>
    <lineage>
        <taxon>Eukaryota</taxon>
        <taxon>Metazoa</taxon>
        <taxon>Ecdysozoa</taxon>
        <taxon>Arthropoda</taxon>
        <taxon>Hexapoda</taxon>
        <taxon>Insecta</taxon>
        <taxon>Pterygota</taxon>
        <taxon>Neoptera</taxon>
        <taxon>Endopterygota</taxon>
        <taxon>Lepidoptera</taxon>
        <taxon>Glossata</taxon>
        <taxon>Ditrysia</taxon>
        <taxon>Tineoidea</taxon>
        <taxon>Psychidae</taxon>
        <taxon>Oiketicinae</taxon>
        <taxon>Eumeta</taxon>
    </lineage>
</organism>
<keyword evidence="2" id="KW-1185">Reference proteome</keyword>
<reference evidence="1 2" key="1">
    <citation type="journal article" date="2019" name="Commun. Biol.">
        <title>The bagworm genome reveals a unique fibroin gene that provides high tensile strength.</title>
        <authorList>
            <person name="Kono N."/>
            <person name="Nakamura H."/>
            <person name="Ohtoshi R."/>
            <person name="Tomita M."/>
            <person name="Numata K."/>
            <person name="Arakawa K."/>
        </authorList>
    </citation>
    <scope>NUCLEOTIDE SEQUENCE [LARGE SCALE GENOMIC DNA]</scope>
</reference>
<evidence type="ECO:0000313" key="2">
    <source>
        <dbReference type="Proteomes" id="UP000299102"/>
    </source>
</evidence>
<name>A0A4C1ZW58_EUMVA</name>
<accession>A0A4C1ZW58</accession>
<dbReference type="Proteomes" id="UP000299102">
    <property type="component" value="Unassembled WGS sequence"/>
</dbReference>
<evidence type="ECO:0000313" key="1">
    <source>
        <dbReference type="EMBL" id="GBP92230.1"/>
    </source>
</evidence>
<comment type="caution">
    <text evidence="1">The sequence shown here is derived from an EMBL/GenBank/DDBJ whole genome shotgun (WGS) entry which is preliminary data.</text>
</comment>
<gene>
    <name evidence="1" type="ORF">EVAR_64412_1</name>
</gene>
<sequence>MFIISSKPAAIASAVPDAACRLVGVPRTREELEFCPAFGLCNVNDRPQLELARKTRQHTRSLGRDWLTLHESAGGRRRGAAL</sequence>
<proteinExistence type="predicted"/>